<proteinExistence type="inferred from homology"/>
<evidence type="ECO:0000259" key="6">
    <source>
        <dbReference type="Pfam" id="PF06429"/>
    </source>
</evidence>
<dbReference type="InterPro" id="IPR019776">
    <property type="entry name" value="Flagellar_basal_body_rod_CS"/>
</dbReference>
<comment type="function">
    <text evidence="4">A flexible structure which links the flagellar filament to the drive apparatus in the basal body.</text>
</comment>
<keyword evidence="3 4" id="KW-0975">Bacterial flagellum</keyword>
<dbReference type="NCBIfam" id="NF009278">
    <property type="entry name" value="PRK12636.1"/>
    <property type="match status" value="1"/>
</dbReference>
<reference evidence="8 9" key="1">
    <citation type="journal article" date="2016" name="Front. Microbiol.">
        <title>High-Level Heat Resistance of Spores of Bacillus amyloliquefaciens and Bacillus licheniformis Results from the Presence of a spoVA Operon in a Tn1546 Transposon.</title>
        <authorList>
            <person name="Berendsen E.M."/>
            <person name="Koning R.A."/>
            <person name="Boekhorst J."/>
            <person name="de Jong A."/>
            <person name="Kuipers O.P."/>
            <person name="Wells-Bennik M.H."/>
        </authorList>
    </citation>
    <scope>NUCLEOTIDE SEQUENCE [LARGE SCALE GENOMIC DNA]</scope>
    <source>
        <strain evidence="8 9">B4121</strain>
    </source>
</reference>
<protein>
    <recommendedName>
        <fullName evidence="4">Flagellar hook protein FlgE</fullName>
    </recommendedName>
</protein>
<dbReference type="Pfam" id="PF00460">
    <property type="entry name" value="Flg_bb_rod"/>
    <property type="match status" value="1"/>
</dbReference>
<organism evidence="8 9">
    <name type="scientific">Bacillus paralicheniformis</name>
    <dbReference type="NCBI Taxonomy" id="1648923"/>
    <lineage>
        <taxon>Bacteria</taxon>
        <taxon>Bacillati</taxon>
        <taxon>Bacillota</taxon>
        <taxon>Bacilli</taxon>
        <taxon>Bacillales</taxon>
        <taxon>Bacillaceae</taxon>
        <taxon>Bacillus</taxon>
    </lineage>
</organism>
<gene>
    <name evidence="8" type="ORF">B4121_4171</name>
</gene>
<keyword evidence="8" id="KW-0966">Cell projection</keyword>
<comment type="subcellular location">
    <subcellularLocation>
        <location evidence="1 4">Bacterial flagellum basal body</location>
    </subcellularLocation>
</comment>
<name>A0A7Z0WVT4_9BACI</name>
<evidence type="ECO:0000259" key="5">
    <source>
        <dbReference type="Pfam" id="PF00460"/>
    </source>
</evidence>
<dbReference type="RefSeq" id="WP_059260814.1">
    <property type="nucleotide sequence ID" value="NZ_AP023088.1"/>
</dbReference>
<dbReference type="PANTHER" id="PTHR30435:SF1">
    <property type="entry name" value="FLAGELLAR HOOK PROTEIN FLGE"/>
    <property type="match status" value="1"/>
</dbReference>
<dbReference type="NCBIfam" id="TIGR03506">
    <property type="entry name" value="FlgEFG_subfam"/>
    <property type="match status" value="2"/>
</dbReference>
<feature type="domain" description="Flagellar basal body rod protein N-terminal" evidence="5">
    <location>
        <begin position="5"/>
        <end position="35"/>
    </location>
</feature>
<evidence type="ECO:0000313" key="8">
    <source>
        <dbReference type="EMBL" id="OLF87719.1"/>
    </source>
</evidence>
<dbReference type="InterPro" id="IPR037925">
    <property type="entry name" value="FlgE/F/G-like"/>
</dbReference>
<dbReference type="PROSITE" id="PS00588">
    <property type="entry name" value="FLAGELLA_BB_ROD"/>
    <property type="match status" value="1"/>
</dbReference>
<accession>A0A7Z0WVT4</accession>
<dbReference type="Proteomes" id="UP000185604">
    <property type="component" value="Unassembled WGS sequence"/>
</dbReference>
<evidence type="ECO:0000256" key="1">
    <source>
        <dbReference type="ARBA" id="ARBA00004117"/>
    </source>
</evidence>
<dbReference type="Pfam" id="PF22692">
    <property type="entry name" value="LlgE_F_G_D1"/>
    <property type="match status" value="1"/>
</dbReference>
<keyword evidence="8" id="KW-0282">Flagellum</keyword>
<feature type="domain" description="Flagellar hook protein FlgE/F/G-like D1" evidence="7">
    <location>
        <begin position="96"/>
        <end position="164"/>
    </location>
</feature>
<dbReference type="SUPFAM" id="SSF117143">
    <property type="entry name" value="Flagellar hook protein flgE"/>
    <property type="match status" value="1"/>
</dbReference>
<evidence type="ECO:0000259" key="7">
    <source>
        <dbReference type="Pfam" id="PF22692"/>
    </source>
</evidence>
<dbReference type="PANTHER" id="PTHR30435">
    <property type="entry name" value="FLAGELLAR PROTEIN"/>
    <property type="match status" value="1"/>
</dbReference>
<dbReference type="GO" id="GO:0071978">
    <property type="term" value="P:bacterial-type flagellum-dependent swarming motility"/>
    <property type="evidence" value="ECO:0007669"/>
    <property type="project" value="TreeGrafter"/>
</dbReference>
<dbReference type="GO" id="GO:0009425">
    <property type="term" value="C:bacterial-type flagellum basal body"/>
    <property type="evidence" value="ECO:0007669"/>
    <property type="project" value="UniProtKB-SubCell"/>
</dbReference>
<dbReference type="EMBL" id="LKPO01000026">
    <property type="protein sequence ID" value="OLF87719.1"/>
    <property type="molecule type" value="Genomic_DNA"/>
</dbReference>
<dbReference type="Pfam" id="PF06429">
    <property type="entry name" value="Flg_bbr_C"/>
    <property type="match status" value="1"/>
</dbReference>
<dbReference type="InterPro" id="IPR010930">
    <property type="entry name" value="Flg_bb/hook_C_dom"/>
</dbReference>
<comment type="similarity">
    <text evidence="2 4">Belongs to the flagella basal body rod proteins family.</text>
</comment>
<feature type="domain" description="Flagellar basal-body/hook protein C-terminal" evidence="6">
    <location>
        <begin position="220"/>
        <end position="264"/>
    </location>
</feature>
<dbReference type="InterPro" id="IPR001444">
    <property type="entry name" value="Flag_bb_rod_N"/>
</dbReference>
<evidence type="ECO:0000256" key="3">
    <source>
        <dbReference type="ARBA" id="ARBA00023143"/>
    </source>
</evidence>
<dbReference type="InterPro" id="IPR053967">
    <property type="entry name" value="LlgE_F_G-like_D1"/>
</dbReference>
<evidence type="ECO:0000256" key="2">
    <source>
        <dbReference type="ARBA" id="ARBA00009677"/>
    </source>
</evidence>
<evidence type="ECO:0000256" key="4">
    <source>
        <dbReference type="RuleBase" id="RU362116"/>
    </source>
</evidence>
<dbReference type="GO" id="GO:0005829">
    <property type="term" value="C:cytosol"/>
    <property type="evidence" value="ECO:0007669"/>
    <property type="project" value="TreeGrafter"/>
</dbReference>
<keyword evidence="8" id="KW-0969">Cilium</keyword>
<dbReference type="InterPro" id="IPR020013">
    <property type="entry name" value="Flagellar_FlgE/F/G"/>
</dbReference>
<evidence type="ECO:0000313" key="9">
    <source>
        <dbReference type="Proteomes" id="UP000185604"/>
    </source>
</evidence>
<sequence>MLRSLYSGISGMKNFQTKLDVVANNISNVNTAGYKKSRVTFKDIVSQQLSGATSSTANRGSVNGQQVGLGATIGSIDIIHTNAAPSTTGRQLDMTITGDGYFRVGLGDGDYEVYFTRSGNFYRSDEGDLVTADGLFVLTPDNGRINIPQDAQSFSIGPDGTVTYVDKNNESQPAGQISLATFNNTSGLTKTGDNLYRETLSSGAPQVVVPGEGGSGKIQTSALEMSNVDLSEEFSEMIIAQRGFQSNAKIITTSDEILQELVNLKR</sequence>
<dbReference type="GO" id="GO:0009424">
    <property type="term" value="C:bacterial-type flagellum hook"/>
    <property type="evidence" value="ECO:0007669"/>
    <property type="project" value="TreeGrafter"/>
</dbReference>
<comment type="caution">
    <text evidence="8">The sequence shown here is derived from an EMBL/GenBank/DDBJ whole genome shotgun (WGS) entry which is preliminary data.</text>
</comment>
<dbReference type="AlphaFoldDB" id="A0A7Z0WVT4"/>